<dbReference type="RefSeq" id="XP_031780686.1">
    <property type="nucleotide sequence ID" value="XM_031924826.2"/>
</dbReference>
<dbReference type="CDD" id="cd00070">
    <property type="entry name" value="GLECT"/>
    <property type="match status" value="1"/>
</dbReference>
<keyword evidence="3" id="KW-0677">Repeat</keyword>
<accession>A0A7M7Q4A7</accession>
<dbReference type="RefSeq" id="XP_031780685.1">
    <property type="nucleotide sequence ID" value="XM_031924825.2"/>
</dbReference>
<dbReference type="SMART" id="SM00276">
    <property type="entry name" value="GLECT"/>
    <property type="match status" value="1"/>
</dbReference>
<dbReference type="SMART" id="SM00693">
    <property type="entry name" value="DysFN"/>
    <property type="match status" value="2"/>
</dbReference>
<dbReference type="Proteomes" id="UP000002358">
    <property type="component" value="Chromosome 2"/>
</dbReference>
<dbReference type="PROSITE" id="PS51304">
    <property type="entry name" value="GALECTIN"/>
    <property type="match status" value="1"/>
</dbReference>
<dbReference type="InterPro" id="IPR006614">
    <property type="entry name" value="Peroxin/Ferlin"/>
</dbReference>
<comment type="similarity">
    <text evidence="1">Belongs to the TECPR1 family.</text>
</comment>
<dbReference type="OrthoDB" id="72441at2759"/>
<dbReference type="InterPro" id="IPR001079">
    <property type="entry name" value="Galectin_CRD"/>
</dbReference>
<keyword evidence="2" id="KW-0430">Lectin</keyword>
<feature type="compositionally biased region" description="Low complexity" evidence="4">
    <location>
        <begin position="392"/>
        <end position="403"/>
    </location>
</feature>
<proteinExistence type="inferred from homology"/>
<evidence type="ECO:0000313" key="6">
    <source>
        <dbReference type="EnsemblMetazoa" id="XP_031780686"/>
    </source>
</evidence>
<dbReference type="SMART" id="SM00908">
    <property type="entry name" value="Gal-bind_lectin"/>
    <property type="match status" value="1"/>
</dbReference>
<evidence type="ECO:0000313" key="7">
    <source>
        <dbReference type="Proteomes" id="UP000002358"/>
    </source>
</evidence>
<dbReference type="SMART" id="SM00694">
    <property type="entry name" value="DysFC"/>
    <property type="match status" value="2"/>
</dbReference>
<dbReference type="CTD" id="40229"/>
<dbReference type="InterPro" id="IPR013320">
    <property type="entry name" value="ConA-like_dom_sf"/>
</dbReference>
<dbReference type="KEGG" id="nvi:100114727"/>
<dbReference type="Pfam" id="PF06462">
    <property type="entry name" value="Hyd_WA"/>
    <property type="match status" value="4"/>
</dbReference>
<organism evidence="6 7">
    <name type="scientific">Nasonia vitripennis</name>
    <name type="common">Parasitic wasp</name>
    <dbReference type="NCBI Taxonomy" id="7425"/>
    <lineage>
        <taxon>Eukaryota</taxon>
        <taxon>Metazoa</taxon>
        <taxon>Ecdysozoa</taxon>
        <taxon>Arthropoda</taxon>
        <taxon>Hexapoda</taxon>
        <taxon>Insecta</taxon>
        <taxon>Pterygota</taxon>
        <taxon>Neoptera</taxon>
        <taxon>Endopterygota</taxon>
        <taxon>Hymenoptera</taxon>
        <taxon>Apocrita</taxon>
        <taxon>Proctotrupomorpha</taxon>
        <taxon>Chalcidoidea</taxon>
        <taxon>Pteromalidae</taxon>
        <taxon>Pteromalinae</taxon>
        <taxon>Nasonia</taxon>
    </lineage>
</organism>
<feature type="compositionally biased region" description="Low complexity" evidence="4">
    <location>
        <begin position="475"/>
        <end position="485"/>
    </location>
</feature>
<evidence type="ECO:0000256" key="3">
    <source>
        <dbReference type="ARBA" id="ARBA00022737"/>
    </source>
</evidence>
<dbReference type="EnsemblMetazoa" id="XM_031924825">
    <property type="protein sequence ID" value="XP_031780685"/>
    <property type="gene ID" value="LOC100114727"/>
</dbReference>
<dbReference type="FunCoup" id="A0A7M7Q4A7">
    <property type="interactions" value="900"/>
</dbReference>
<dbReference type="InParanoid" id="A0A7M7Q4A7"/>
<dbReference type="PANTHER" id="PTHR23250:SF1">
    <property type="entry name" value="TECTONIN BETA-PROPELLER REPEAT-CONTAINING PROTEIN 1"/>
    <property type="match status" value="1"/>
</dbReference>
<feature type="compositionally biased region" description="Polar residues" evidence="4">
    <location>
        <begin position="465"/>
        <end position="474"/>
    </location>
</feature>
<evidence type="ECO:0000256" key="4">
    <source>
        <dbReference type="SAM" id="MobiDB-lite"/>
    </source>
</evidence>
<dbReference type="GO" id="GO:0005737">
    <property type="term" value="C:cytoplasm"/>
    <property type="evidence" value="ECO:0007669"/>
    <property type="project" value="UniProtKB-ARBA"/>
</dbReference>
<name>A0A7M7Q4A7_NASVI</name>
<dbReference type="PANTHER" id="PTHR23250">
    <property type="entry name" value="DYSFERLIN-RELATED"/>
    <property type="match status" value="1"/>
</dbReference>
<dbReference type="InterPro" id="IPR006624">
    <property type="entry name" value="Beta-propeller_rpt_TECPR"/>
</dbReference>
<evidence type="ECO:0000256" key="2">
    <source>
        <dbReference type="ARBA" id="ARBA00022734"/>
    </source>
</evidence>
<reference evidence="6" key="1">
    <citation type="submission" date="2021-01" db="UniProtKB">
        <authorList>
            <consortium name="EnsemblMetazoa"/>
        </authorList>
    </citation>
    <scope>IDENTIFICATION</scope>
</reference>
<keyword evidence="7" id="KW-1185">Reference proteome</keyword>
<dbReference type="EnsemblMetazoa" id="XM_031924826">
    <property type="protein sequence ID" value="XP_031780686"/>
    <property type="gene ID" value="LOC100114727"/>
</dbReference>
<dbReference type="GO" id="GO:0030246">
    <property type="term" value="F:carbohydrate binding"/>
    <property type="evidence" value="ECO:0007669"/>
    <property type="project" value="UniProtKB-KW"/>
</dbReference>
<dbReference type="SMR" id="A0A7M7Q4A7"/>
<dbReference type="Gene3D" id="2.60.120.200">
    <property type="match status" value="1"/>
</dbReference>
<feature type="compositionally biased region" description="Polar residues" evidence="4">
    <location>
        <begin position="408"/>
        <end position="425"/>
    </location>
</feature>
<feature type="domain" description="Galectin" evidence="5">
    <location>
        <begin position="806"/>
        <end position="945"/>
    </location>
</feature>
<dbReference type="InterPro" id="IPR051513">
    <property type="entry name" value="Tectonin_beta-prop"/>
</dbReference>
<feature type="region of interest" description="Disordered" evidence="4">
    <location>
        <begin position="392"/>
        <end position="425"/>
    </location>
</feature>
<dbReference type="GO" id="GO:0098588">
    <property type="term" value="C:bounding membrane of organelle"/>
    <property type="evidence" value="ECO:0007669"/>
    <property type="project" value="UniProtKB-ARBA"/>
</dbReference>
<sequence length="1368" mass="152083">MPSSNLYAINNEGRVFALSTTGTMWREFMYLGLEFKQLSAVPHFMWAIGGDRQVYVHVHGLDIPIRIKEETFENERWLPLEGFSGRLLPTDRYHFSNQDGSVDRSRDKVKLPSMAWQWEGDWHIETTLDGQPLDHDGWTYAVDFPATYTTTKQWKSCVRRRKWVRYRRYSAMNSWCAIAPLHKDATKEPFIDVSIGGNQMSGGNPGGLIVWAVTAYGRVMFRVGVSTTSPEGLRWSAIKLPTGDEASQVSVGVTGLVWLTLLNGKALVRTGVTRENPMGDEWVEVEPPQSELRLSQVSVGMDAVWAVTHEGTVWFRKGIKGEMGGICEQLAVGTGWVEMSTKMITVSVASNDQVWAIGHEDRCLYYRSGITRSELTGKKWRPINAPFQLSRASSNASLSSSNRHSICGTPQQQRHQAYGSLQNQRPVSTSEALIREWEDQSRSAPTPTSLKLFQKHNESLENNMQKTSKTGLHQSESTSSGGSTEINEFNENNVANITISNETLNKSGESIVVSGKGMSSTVKVNPGSWSPVHSVGSVVGAEAHPETDGSVFDPDLTGDSGVFGEDESAAAIYWAECEMLWCKVEAGACLVDLNNPPKWITDGNGSSQGEIAEPWRIRILEELKNRIKGLDFDLSLCEKAIEKSSWVKNGEAKCKLKGSSTYEDCVVELEWISSDSGSLDSGTLTILNPDGATTLVQFPISEIVCVVCCSEPGSPRLAIYTPRLTNCKILRLQFGSDTELEDWIAHLTSVSCQINNAYGQPSPKAVWATTALGDVFVYDPVLTEENQYTDGLYTQELDTAGKSLPFESILQNGFGPGSSLRVSVCIHDDADRISLNLVCHSVTINKYKQSVDTNDVAFHFNPRLNESIIVRNTYQNNQWGDEEREGDSPLRSGSNFTLIINCEDRGYRVFINNNEFTFYNHRLPPQNITHLRIKGKLTLCSLLYKSKTVIIEPIAMFWRQIGGHLKKVETCNSGVTWGIGYDNTAWVYTGGWGGTFLKGLDFSNNGVNTMVDTHNYFVYENQRWNPVTGYTSHGLPTDRYMWSDASGRHKRTRENTKLLSCHWQWVSEWILDFHTPGGVDRDGWQYATDFPSQYHGKKHFTDYVRRRRWFRRCQLTTSGPWKELGNTKLVDVSLHTSDDPHSDSPVHVWAVAANGEALFRRGVSECCSTGVSWEHIPSDQALVSISIGPKGQVWAVGKNGSSYWRFGISDIKPAGESWQNVEPPSGSHLKQIAVGSNVVWALDTSGKISVRREIQPNVFPEGTHWQSLPSMTNDPIHIGVNTELSVPSSIRNFPSELLRYVSVLNAKQGFRHVSVGHVPGQVWAISGAGIVCKRIGITEENPAGSGWATGIGANWQHISVGGLANKTN</sequence>
<evidence type="ECO:0000259" key="5">
    <source>
        <dbReference type="PROSITE" id="PS51304"/>
    </source>
</evidence>
<dbReference type="Pfam" id="PF19193">
    <property type="entry name" value="Tectonin"/>
    <property type="match status" value="2"/>
</dbReference>
<dbReference type="Pfam" id="PF00337">
    <property type="entry name" value="Gal-bind_lectin"/>
    <property type="match status" value="1"/>
</dbReference>
<dbReference type="Pfam" id="PF06398">
    <property type="entry name" value="Pex24p"/>
    <property type="match status" value="2"/>
</dbReference>
<dbReference type="SUPFAM" id="SSF49899">
    <property type="entry name" value="Concanavalin A-like lectins/glucanases"/>
    <property type="match status" value="1"/>
</dbReference>
<evidence type="ECO:0000256" key="1">
    <source>
        <dbReference type="ARBA" id="ARBA00005966"/>
    </source>
</evidence>
<feature type="region of interest" description="Disordered" evidence="4">
    <location>
        <begin position="465"/>
        <end position="489"/>
    </location>
</feature>
<protein>
    <recommendedName>
        <fullName evidence="5">Galectin domain-containing protein</fullName>
    </recommendedName>
</protein>
<dbReference type="GeneID" id="100114727"/>
<dbReference type="InterPro" id="IPR010482">
    <property type="entry name" value="TECPR1-like_DysF"/>
</dbReference>
<dbReference type="SMART" id="SM00706">
    <property type="entry name" value="TECPR"/>
    <property type="match status" value="10"/>
</dbReference>